<accession>A0ABQ8LA95</accession>
<comment type="caution">
    <text evidence="1">The sequence shown here is derived from an EMBL/GenBank/DDBJ whole genome shotgun (WGS) entry which is preliminary data.</text>
</comment>
<reference evidence="1 2" key="1">
    <citation type="submission" date="2022-01" db="EMBL/GenBank/DDBJ databases">
        <title>A high-quality chromosome-level genome assembly of rohu carp, Labeo rohita.</title>
        <authorList>
            <person name="Arick M.A. II"/>
            <person name="Hsu C.-Y."/>
            <person name="Magbanua Z."/>
            <person name="Pechanova O."/>
            <person name="Grover C."/>
            <person name="Miller E."/>
            <person name="Thrash A."/>
            <person name="Ezzel L."/>
            <person name="Alam S."/>
            <person name="Benzie J."/>
            <person name="Hamilton M."/>
            <person name="Karsi A."/>
            <person name="Lawrence M.L."/>
            <person name="Peterson D.G."/>
        </authorList>
    </citation>
    <scope>NUCLEOTIDE SEQUENCE [LARGE SCALE GENOMIC DNA]</scope>
    <source>
        <strain evidence="2">BAU-BD-2019</strain>
        <tissue evidence="1">Blood</tissue>
    </source>
</reference>
<evidence type="ECO:0000313" key="1">
    <source>
        <dbReference type="EMBL" id="KAI2647615.1"/>
    </source>
</evidence>
<evidence type="ECO:0000313" key="2">
    <source>
        <dbReference type="Proteomes" id="UP000830375"/>
    </source>
</evidence>
<name>A0ABQ8LA95_LABRO</name>
<gene>
    <name evidence="1" type="ORF">H4Q32_030883</name>
</gene>
<dbReference type="EMBL" id="JACTAM010000230">
    <property type="protein sequence ID" value="KAI2647615.1"/>
    <property type="molecule type" value="Genomic_DNA"/>
</dbReference>
<organism evidence="1 2">
    <name type="scientific">Labeo rohita</name>
    <name type="common">Indian major carp</name>
    <name type="synonym">Cyprinus rohita</name>
    <dbReference type="NCBI Taxonomy" id="84645"/>
    <lineage>
        <taxon>Eukaryota</taxon>
        <taxon>Metazoa</taxon>
        <taxon>Chordata</taxon>
        <taxon>Craniata</taxon>
        <taxon>Vertebrata</taxon>
        <taxon>Euteleostomi</taxon>
        <taxon>Actinopterygii</taxon>
        <taxon>Neopterygii</taxon>
        <taxon>Teleostei</taxon>
        <taxon>Ostariophysi</taxon>
        <taxon>Cypriniformes</taxon>
        <taxon>Cyprinidae</taxon>
        <taxon>Labeoninae</taxon>
        <taxon>Labeonini</taxon>
        <taxon>Labeo</taxon>
    </lineage>
</organism>
<proteinExistence type="predicted"/>
<protein>
    <submittedName>
        <fullName evidence="1">Tryptophan 2,3-dioxygenase</fullName>
    </submittedName>
</protein>
<keyword evidence="2" id="KW-1185">Reference proteome</keyword>
<dbReference type="Proteomes" id="UP000830375">
    <property type="component" value="Unassembled WGS sequence"/>
</dbReference>
<sequence>MDICMDTTDPRKTASIHGIKNIPVDERLLPFRGNCPFTSTCPKIQQNMALQFGQPVMPNPAKQIYTGKPPSGAPGRDQGMMVVLQMSEGLQGHCIT</sequence>